<keyword evidence="4" id="KW-1185">Reference proteome</keyword>
<dbReference type="InParanoid" id="A0A0L0HRQ2"/>
<accession>A0A0L0HRQ2</accession>
<sequence length="106" mass="11917">MSSQDELADALIQQRGREAELELEVRGLRRTIEVLKNKNASLSNPPEEHTQKIEILEAAVKDLQRELRRQESEHDDIIERTLNTLRRGSSGSVGGKDISGEGADRK</sequence>
<dbReference type="VEuPathDB" id="FungiDB:SPPG_01496"/>
<evidence type="ECO:0000313" key="3">
    <source>
        <dbReference type="EMBL" id="KND04051.1"/>
    </source>
</evidence>
<keyword evidence="1" id="KW-0175">Coiled coil</keyword>
<dbReference type="OrthoDB" id="2138752at2759"/>
<evidence type="ECO:0000256" key="1">
    <source>
        <dbReference type="SAM" id="Coils"/>
    </source>
</evidence>
<dbReference type="GeneID" id="27685154"/>
<evidence type="ECO:0000256" key="2">
    <source>
        <dbReference type="SAM" id="MobiDB-lite"/>
    </source>
</evidence>
<organism evidence="3 4">
    <name type="scientific">Spizellomyces punctatus (strain DAOM BR117)</name>
    <dbReference type="NCBI Taxonomy" id="645134"/>
    <lineage>
        <taxon>Eukaryota</taxon>
        <taxon>Fungi</taxon>
        <taxon>Fungi incertae sedis</taxon>
        <taxon>Chytridiomycota</taxon>
        <taxon>Chytridiomycota incertae sedis</taxon>
        <taxon>Chytridiomycetes</taxon>
        <taxon>Spizellomycetales</taxon>
        <taxon>Spizellomycetaceae</taxon>
        <taxon>Spizellomyces</taxon>
    </lineage>
</organism>
<dbReference type="AlphaFoldDB" id="A0A0L0HRQ2"/>
<feature type="region of interest" description="Disordered" evidence="2">
    <location>
        <begin position="83"/>
        <end position="106"/>
    </location>
</feature>
<dbReference type="Proteomes" id="UP000053201">
    <property type="component" value="Unassembled WGS sequence"/>
</dbReference>
<proteinExistence type="predicted"/>
<name>A0A0L0HRQ2_SPIPD</name>
<dbReference type="EMBL" id="KQ257451">
    <property type="protein sequence ID" value="KND04051.1"/>
    <property type="molecule type" value="Genomic_DNA"/>
</dbReference>
<protein>
    <submittedName>
        <fullName evidence="3">Uncharacterized protein</fullName>
    </submittedName>
</protein>
<gene>
    <name evidence="3" type="ORF">SPPG_01496</name>
</gene>
<dbReference type="RefSeq" id="XP_016612090.1">
    <property type="nucleotide sequence ID" value="XM_016749812.1"/>
</dbReference>
<reference evidence="3 4" key="1">
    <citation type="submission" date="2009-08" db="EMBL/GenBank/DDBJ databases">
        <title>The Genome Sequence of Spizellomyces punctatus strain DAOM BR117.</title>
        <authorList>
            <consortium name="The Broad Institute Genome Sequencing Platform"/>
            <person name="Russ C."/>
            <person name="Cuomo C."/>
            <person name="Shea T."/>
            <person name="Young S.K."/>
            <person name="Zeng Q."/>
            <person name="Koehrsen M."/>
            <person name="Haas B."/>
            <person name="Borodovsky M."/>
            <person name="Guigo R."/>
            <person name="Alvarado L."/>
            <person name="Berlin A."/>
            <person name="Bochicchio J."/>
            <person name="Borenstein D."/>
            <person name="Chapman S."/>
            <person name="Chen Z."/>
            <person name="Engels R."/>
            <person name="Freedman E."/>
            <person name="Gellesch M."/>
            <person name="Goldberg J."/>
            <person name="Griggs A."/>
            <person name="Gujja S."/>
            <person name="Heiman D."/>
            <person name="Hepburn T."/>
            <person name="Howarth C."/>
            <person name="Jen D."/>
            <person name="Larson L."/>
            <person name="Lewis B."/>
            <person name="Mehta T."/>
            <person name="Park D."/>
            <person name="Pearson M."/>
            <person name="Roberts A."/>
            <person name="Saif S."/>
            <person name="Shenoy N."/>
            <person name="Sisk P."/>
            <person name="Stolte C."/>
            <person name="Sykes S."/>
            <person name="Thomson T."/>
            <person name="Walk T."/>
            <person name="White J."/>
            <person name="Yandava C."/>
            <person name="Burger G."/>
            <person name="Gray M.W."/>
            <person name="Holland P.W.H."/>
            <person name="King N."/>
            <person name="Lang F.B.F."/>
            <person name="Roger A.J."/>
            <person name="Ruiz-Trillo I."/>
            <person name="Lander E."/>
            <person name="Nusbaum C."/>
        </authorList>
    </citation>
    <scope>NUCLEOTIDE SEQUENCE [LARGE SCALE GENOMIC DNA]</scope>
    <source>
        <strain evidence="3 4">DAOM BR117</strain>
    </source>
</reference>
<feature type="coiled-coil region" evidence="1">
    <location>
        <begin position="18"/>
        <end position="80"/>
    </location>
</feature>
<evidence type="ECO:0000313" key="4">
    <source>
        <dbReference type="Proteomes" id="UP000053201"/>
    </source>
</evidence>